<dbReference type="InterPro" id="IPR050681">
    <property type="entry name" value="CDF/SLC30A"/>
</dbReference>
<keyword evidence="3" id="KW-0813">Transport</keyword>
<evidence type="ECO:0000256" key="5">
    <source>
        <dbReference type="ARBA" id="ARBA00022906"/>
    </source>
</evidence>
<keyword evidence="14" id="KW-1185">Reference proteome</keyword>
<gene>
    <name evidence="13" type="primary">czcD</name>
    <name evidence="13" type="ORF">HOV93_33300</name>
</gene>
<evidence type="ECO:0000256" key="10">
    <source>
        <dbReference type="SAM" id="Phobius"/>
    </source>
</evidence>
<keyword evidence="5" id="KW-0862">Zinc</keyword>
<dbReference type="EMBL" id="JABRWO010000009">
    <property type="protein sequence ID" value="MBA2116141.1"/>
    <property type="molecule type" value="Genomic_DNA"/>
</dbReference>
<protein>
    <submittedName>
        <fullName evidence="13">Cadmium, cobalt and zinc/H(+)-K(+) antiporter</fullName>
    </submittedName>
</protein>
<feature type="transmembrane region" description="Helical" evidence="10">
    <location>
        <begin position="134"/>
        <end position="154"/>
    </location>
</feature>
<keyword evidence="5" id="KW-0864">Zinc transport</keyword>
<dbReference type="Pfam" id="PF01545">
    <property type="entry name" value="Cation_efflux"/>
    <property type="match status" value="1"/>
</dbReference>
<keyword evidence="8 10" id="KW-0472">Membrane</keyword>
<dbReference type="RefSeq" id="WP_207397564.1">
    <property type="nucleotide sequence ID" value="NZ_JABRWO010000009.1"/>
</dbReference>
<feature type="domain" description="Cation efflux protein transmembrane" evidence="11">
    <location>
        <begin position="33"/>
        <end position="223"/>
    </location>
</feature>
<keyword evidence="4 10" id="KW-0812">Transmembrane</keyword>
<reference evidence="13 14" key="1">
    <citation type="submission" date="2020-05" db="EMBL/GenBank/DDBJ databases">
        <title>Bremerella alba sp. nov., a novel planctomycete isolated from the surface of the macroalga Fucus spiralis.</title>
        <authorList>
            <person name="Godinho O."/>
            <person name="Botelho R."/>
            <person name="Albuquerque L."/>
            <person name="Wiegand S."/>
            <person name="Da Costa M.S."/>
            <person name="Lobo-Da-Cunha A."/>
            <person name="Jogler C."/>
            <person name="Lage O.M."/>
        </authorList>
    </citation>
    <scope>NUCLEOTIDE SEQUENCE [LARGE SCALE GENOMIC DNA]</scope>
    <source>
        <strain evidence="13 14">FF15</strain>
    </source>
</reference>
<dbReference type="SUPFAM" id="SSF161111">
    <property type="entry name" value="Cation efflux protein transmembrane domain-like"/>
    <property type="match status" value="1"/>
</dbReference>
<feature type="transmembrane region" description="Helical" evidence="10">
    <location>
        <begin position="198"/>
        <end position="215"/>
    </location>
</feature>
<name>A0A7V8V7J7_9BACT</name>
<proteinExistence type="inferred from homology"/>
<organism evidence="13 14">
    <name type="scientific">Bremerella alba</name>
    <dbReference type="NCBI Taxonomy" id="980252"/>
    <lineage>
        <taxon>Bacteria</taxon>
        <taxon>Pseudomonadati</taxon>
        <taxon>Planctomycetota</taxon>
        <taxon>Planctomycetia</taxon>
        <taxon>Pirellulales</taxon>
        <taxon>Pirellulaceae</taxon>
        <taxon>Bremerella</taxon>
    </lineage>
</organism>
<evidence type="ECO:0000256" key="3">
    <source>
        <dbReference type="ARBA" id="ARBA00022448"/>
    </source>
</evidence>
<dbReference type="Proteomes" id="UP000551616">
    <property type="component" value="Unassembled WGS sequence"/>
</dbReference>
<dbReference type="AlphaFoldDB" id="A0A7V8V7J7"/>
<evidence type="ECO:0000256" key="9">
    <source>
        <dbReference type="SAM" id="MobiDB-lite"/>
    </source>
</evidence>
<feature type="domain" description="Cation efflux protein cytoplasmic" evidence="12">
    <location>
        <begin position="227"/>
        <end position="302"/>
    </location>
</feature>
<dbReference type="InterPro" id="IPR027469">
    <property type="entry name" value="Cation_efflux_TMD_sf"/>
</dbReference>
<feature type="transmembrane region" description="Helical" evidence="10">
    <location>
        <begin position="166"/>
        <end position="192"/>
    </location>
</feature>
<dbReference type="InterPro" id="IPR027470">
    <property type="entry name" value="Cation_efflux_CTD"/>
</dbReference>
<comment type="subcellular location">
    <subcellularLocation>
        <location evidence="1">Membrane</location>
        <topology evidence="1">Multi-pass membrane protein</topology>
    </subcellularLocation>
</comment>
<keyword evidence="7" id="KW-0406">Ion transport</keyword>
<evidence type="ECO:0000256" key="2">
    <source>
        <dbReference type="ARBA" id="ARBA00008873"/>
    </source>
</evidence>
<keyword evidence="6 10" id="KW-1133">Transmembrane helix</keyword>
<dbReference type="GO" id="GO:0005886">
    <property type="term" value="C:plasma membrane"/>
    <property type="evidence" value="ECO:0007669"/>
    <property type="project" value="TreeGrafter"/>
</dbReference>
<evidence type="ECO:0000256" key="6">
    <source>
        <dbReference type="ARBA" id="ARBA00022989"/>
    </source>
</evidence>
<feature type="transmembrane region" description="Helical" evidence="10">
    <location>
        <begin position="99"/>
        <end position="118"/>
    </location>
</feature>
<evidence type="ECO:0000256" key="1">
    <source>
        <dbReference type="ARBA" id="ARBA00004141"/>
    </source>
</evidence>
<comment type="similarity">
    <text evidence="2">Belongs to the cation diffusion facilitator (CDF) transporter (TC 2.A.4) family. SLC30A subfamily.</text>
</comment>
<dbReference type="Gene3D" id="1.20.1510.10">
    <property type="entry name" value="Cation efflux protein transmembrane domain"/>
    <property type="match status" value="1"/>
</dbReference>
<evidence type="ECO:0000313" key="14">
    <source>
        <dbReference type="Proteomes" id="UP000551616"/>
    </source>
</evidence>
<comment type="caution">
    <text evidence="13">The sequence shown here is derived from an EMBL/GenBank/DDBJ whole genome shotgun (WGS) entry which is preliminary data.</text>
</comment>
<evidence type="ECO:0000256" key="7">
    <source>
        <dbReference type="ARBA" id="ARBA00023065"/>
    </source>
</evidence>
<dbReference type="InterPro" id="IPR058533">
    <property type="entry name" value="Cation_efflux_TM"/>
</dbReference>
<accession>A0A7V8V7J7</accession>
<dbReference type="PANTHER" id="PTHR11562:SF17">
    <property type="entry name" value="RE54080P-RELATED"/>
    <property type="match status" value="1"/>
</dbReference>
<dbReference type="NCBIfam" id="TIGR01297">
    <property type="entry name" value="CDF"/>
    <property type="match status" value="1"/>
</dbReference>
<dbReference type="InterPro" id="IPR002524">
    <property type="entry name" value="Cation_efflux"/>
</dbReference>
<dbReference type="GO" id="GO:0005385">
    <property type="term" value="F:zinc ion transmembrane transporter activity"/>
    <property type="evidence" value="ECO:0007669"/>
    <property type="project" value="TreeGrafter"/>
</dbReference>
<sequence>MTERNSDSGHRHGHSHDLTRGEELQGVSDGRLLWAVVINQLLTAAQVIAGIISGSVALLGDAAHNFNDANALLIAYIARRVSRKKADDKFTFGYGRAEIIGALINLTLLAIIGLYLLYEAISRFVSPEPIEGQLMAMAAILAIIIDFATAWMLWSMSKGSLNVRAAFVHNMVDAIGSVGVLLGSIAILFWQWYWIDPLITLMIAGYVLYQVVQMLPQAVRILMNGTPPWIELPELIASIKSVKGVADVRHVHVWQIDEDNAGIEAHLALDVEMSPSHDEVKALIRNVTAEQFRITHATLEVDNR</sequence>
<dbReference type="Pfam" id="PF16916">
    <property type="entry name" value="ZT_dimer"/>
    <property type="match status" value="1"/>
</dbReference>
<evidence type="ECO:0000313" key="13">
    <source>
        <dbReference type="EMBL" id="MBA2116141.1"/>
    </source>
</evidence>
<evidence type="ECO:0000259" key="12">
    <source>
        <dbReference type="Pfam" id="PF16916"/>
    </source>
</evidence>
<feature type="region of interest" description="Disordered" evidence="9">
    <location>
        <begin position="1"/>
        <end position="20"/>
    </location>
</feature>
<dbReference type="PANTHER" id="PTHR11562">
    <property type="entry name" value="CATION EFFLUX PROTEIN/ ZINC TRANSPORTER"/>
    <property type="match status" value="1"/>
</dbReference>
<evidence type="ECO:0000256" key="8">
    <source>
        <dbReference type="ARBA" id="ARBA00023136"/>
    </source>
</evidence>
<evidence type="ECO:0000256" key="4">
    <source>
        <dbReference type="ARBA" id="ARBA00022692"/>
    </source>
</evidence>
<evidence type="ECO:0000259" key="11">
    <source>
        <dbReference type="Pfam" id="PF01545"/>
    </source>
</evidence>